<comment type="caution">
    <text evidence="1">The sequence shown here is derived from an EMBL/GenBank/DDBJ whole genome shotgun (WGS) entry which is preliminary data.</text>
</comment>
<accession>A0ABS3DXW6</accession>
<name>A0ABS3DXW6_9BACI</name>
<evidence type="ECO:0000313" key="1">
    <source>
        <dbReference type="EMBL" id="MBN8236197.1"/>
    </source>
</evidence>
<proteinExistence type="predicted"/>
<dbReference type="RefSeq" id="WP_206934513.1">
    <property type="nucleotide sequence ID" value="NZ_JAEKJY010000004.1"/>
</dbReference>
<reference evidence="1 2" key="1">
    <citation type="submission" date="2020-12" db="EMBL/GenBank/DDBJ databases">
        <title>Oil enriched cultivation method for isolating marine PHA-producing bacteria.</title>
        <authorList>
            <person name="Zheng W."/>
            <person name="Yu S."/>
            <person name="Huang Y."/>
        </authorList>
    </citation>
    <scope>NUCLEOTIDE SEQUENCE [LARGE SCALE GENOMIC DNA]</scope>
    <source>
        <strain evidence="1 2">SY-2-6</strain>
    </source>
</reference>
<keyword evidence="2" id="KW-1185">Reference proteome</keyword>
<organism evidence="1 2">
    <name type="scientific">Halobacillus kuroshimensis</name>
    <dbReference type="NCBI Taxonomy" id="302481"/>
    <lineage>
        <taxon>Bacteria</taxon>
        <taxon>Bacillati</taxon>
        <taxon>Bacillota</taxon>
        <taxon>Bacilli</taxon>
        <taxon>Bacillales</taxon>
        <taxon>Bacillaceae</taxon>
        <taxon>Halobacillus</taxon>
    </lineage>
</organism>
<dbReference type="Proteomes" id="UP000663970">
    <property type="component" value="Unassembled WGS sequence"/>
</dbReference>
<sequence length="105" mass="11863">MQIRRFKRTAWAALWPLAWKRVRERTGVDDGCLPEYEKDCPPASKGELSEGESFSILKNSQGAVPLPLLAVKKKACKETGVSLQAEEEADAFSFFYSKSFFWVSL</sequence>
<dbReference type="EMBL" id="JAEKJY010000004">
    <property type="protein sequence ID" value="MBN8236197.1"/>
    <property type="molecule type" value="Genomic_DNA"/>
</dbReference>
<protein>
    <submittedName>
        <fullName evidence="1">Uncharacterized protein</fullName>
    </submittedName>
</protein>
<evidence type="ECO:0000313" key="2">
    <source>
        <dbReference type="Proteomes" id="UP000663970"/>
    </source>
</evidence>
<gene>
    <name evidence="1" type="ORF">JF544_13105</name>
</gene>